<reference evidence="5" key="1">
    <citation type="submission" date="2008-01" db="EMBL/GenBank/DDBJ databases">
        <title>Complete sequence of Shewanella halifaxensis HAW-EB4.</title>
        <authorList>
            <consortium name="US DOE Joint Genome Institute"/>
            <person name="Copeland A."/>
            <person name="Lucas S."/>
            <person name="Lapidus A."/>
            <person name="Glavina del Rio T."/>
            <person name="Dalin E."/>
            <person name="Tice H."/>
            <person name="Bruce D."/>
            <person name="Goodwin L."/>
            <person name="Pitluck S."/>
            <person name="Sims D."/>
            <person name="Brettin T."/>
            <person name="Detter J.C."/>
            <person name="Han C."/>
            <person name="Kuske C.R."/>
            <person name="Schmutz J."/>
            <person name="Larimer F."/>
            <person name="Land M."/>
            <person name="Hauser L."/>
            <person name="Kyrpides N."/>
            <person name="Kim E."/>
            <person name="Zhao J.-S."/>
            <person name="Richardson P."/>
        </authorList>
    </citation>
    <scope>NUCLEOTIDE SEQUENCE [LARGE SCALE GENOMIC DNA]</scope>
    <source>
        <strain evidence="5">HAW-EB4</strain>
    </source>
</reference>
<dbReference type="InterPro" id="IPR003593">
    <property type="entry name" value="AAA+_ATPase"/>
</dbReference>
<dbReference type="GO" id="GO:0005524">
    <property type="term" value="F:ATP binding"/>
    <property type="evidence" value="ECO:0007669"/>
    <property type="project" value="UniProtKB-KW"/>
</dbReference>
<dbReference type="SMART" id="SM00382">
    <property type="entry name" value="AAA"/>
    <property type="match status" value="2"/>
</dbReference>
<dbReference type="InterPro" id="IPR003439">
    <property type="entry name" value="ABC_transporter-like_ATP-bd"/>
</dbReference>
<dbReference type="Pfam" id="PF00005">
    <property type="entry name" value="ABC_tran"/>
    <property type="match status" value="2"/>
</dbReference>
<dbReference type="PROSITE" id="PS50893">
    <property type="entry name" value="ABC_TRANSPORTER_2"/>
    <property type="match status" value="2"/>
</dbReference>
<sequence length="483" mass="53136">MKLIALEGIHFGYGSHQSEILDDLNLVVNRGECHCINGPTGSGKSSLLHLMAGELSRPYEGEVYRAPSLLVGLVMQDPNVQILRQSVGAEIAFGLENLGIAAELMVEKVQQSLRRVGLYISLDTPVEVLSLGQKYRLMIAAQLVFKPSLLLLDEPWAQLDDSGVKELYAVLKTLLDDGVAVVMVEHNPGAFLDLVDYLWLLKDGLLKDGLLKDGQLEEGRLDAGQNDPSNVAVNNVAASNEQVFDKEDVVSLKSRFSFDNSECLIKIQPHHFRFIEQECLFDCQQSLSLYSGEVVALVGDNGVGKSSLLKTLAGIQANIPTFPISVLGKRPRLGIYGAELGLLMQRPNRQLFEQTVQAELQFSLKRFKLPLSRAEQVLQALELTHLAESSPHKLSYGQQHIIALASLVCLQPKVLLLDDPFAGLDKQHVEKVVLLLQQLSMQGCGILLTSHRAIPSLDVDRYWLIESGKLMDGAGHIEQLNVG</sequence>
<dbReference type="GO" id="GO:0016887">
    <property type="term" value="F:ATP hydrolysis activity"/>
    <property type="evidence" value="ECO:0007669"/>
    <property type="project" value="InterPro"/>
</dbReference>
<dbReference type="PANTHER" id="PTHR43553">
    <property type="entry name" value="HEAVY METAL TRANSPORTER"/>
    <property type="match status" value="1"/>
</dbReference>
<keyword evidence="6" id="KW-1185">Reference proteome</keyword>
<dbReference type="InterPro" id="IPR015856">
    <property type="entry name" value="ABC_transpr_CbiO/EcfA_su"/>
</dbReference>
<evidence type="ECO:0000313" key="5">
    <source>
        <dbReference type="EMBL" id="ABZ74733.1"/>
    </source>
</evidence>
<dbReference type="Proteomes" id="UP000001317">
    <property type="component" value="Chromosome"/>
</dbReference>
<organism evidence="5 6">
    <name type="scientific">Shewanella halifaxensis (strain HAW-EB4)</name>
    <dbReference type="NCBI Taxonomy" id="458817"/>
    <lineage>
        <taxon>Bacteria</taxon>
        <taxon>Pseudomonadati</taxon>
        <taxon>Pseudomonadota</taxon>
        <taxon>Gammaproteobacteria</taxon>
        <taxon>Alteromonadales</taxon>
        <taxon>Shewanellaceae</taxon>
        <taxon>Shewanella</taxon>
    </lineage>
</organism>
<dbReference type="GO" id="GO:0042626">
    <property type="term" value="F:ATPase-coupled transmembrane transporter activity"/>
    <property type="evidence" value="ECO:0007669"/>
    <property type="project" value="TreeGrafter"/>
</dbReference>
<accession>B0TN21</accession>
<evidence type="ECO:0000256" key="3">
    <source>
        <dbReference type="ARBA" id="ARBA00022840"/>
    </source>
</evidence>
<dbReference type="SUPFAM" id="SSF52540">
    <property type="entry name" value="P-loop containing nucleoside triphosphate hydrolases"/>
    <property type="match status" value="2"/>
</dbReference>
<dbReference type="InterPro" id="IPR050095">
    <property type="entry name" value="ECF_ABC_transporter_ATP-bd"/>
</dbReference>
<evidence type="ECO:0000259" key="4">
    <source>
        <dbReference type="PROSITE" id="PS50893"/>
    </source>
</evidence>
<proteinExistence type="predicted"/>
<dbReference type="OrthoDB" id="501320at2"/>
<dbReference type="STRING" id="458817.Shal_0157"/>
<evidence type="ECO:0000256" key="2">
    <source>
        <dbReference type="ARBA" id="ARBA00022741"/>
    </source>
</evidence>
<name>B0TN21_SHEHH</name>
<dbReference type="Gene3D" id="3.40.50.300">
    <property type="entry name" value="P-loop containing nucleotide triphosphate hydrolases"/>
    <property type="match status" value="2"/>
</dbReference>
<dbReference type="KEGG" id="shl:Shal_0157"/>
<evidence type="ECO:0000256" key="1">
    <source>
        <dbReference type="ARBA" id="ARBA00022448"/>
    </source>
</evidence>
<feature type="domain" description="ABC transporter" evidence="4">
    <location>
        <begin position="4"/>
        <end position="228"/>
    </location>
</feature>
<evidence type="ECO:0000313" key="6">
    <source>
        <dbReference type="Proteomes" id="UP000001317"/>
    </source>
</evidence>
<dbReference type="AlphaFoldDB" id="B0TN21"/>
<dbReference type="CDD" id="cd03225">
    <property type="entry name" value="ABC_cobalt_CbiO_domain1"/>
    <property type="match status" value="2"/>
</dbReference>
<feature type="domain" description="ABC transporter" evidence="4">
    <location>
        <begin position="265"/>
        <end position="482"/>
    </location>
</feature>
<dbReference type="RefSeq" id="WP_012275290.1">
    <property type="nucleotide sequence ID" value="NC_010334.1"/>
</dbReference>
<dbReference type="EMBL" id="CP000931">
    <property type="protein sequence ID" value="ABZ74733.1"/>
    <property type="molecule type" value="Genomic_DNA"/>
</dbReference>
<protein>
    <submittedName>
        <fullName evidence="5">ABC transporter related</fullName>
    </submittedName>
</protein>
<dbReference type="eggNOG" id="COG0488">
    <property type="taxonomic scope" value="Bacteria"/>
</dbReference>
<keyword evidence="2" id="KW-0547">Nucleotide-binding</keyword>
<keyword evidence="3" id="KW-0067">ATP-binding</keyword>
<keyword evidence="1" id="KW-0813">Transport</keyword>
<dbReference type="InterPro" id="IPR027417">
    <property type="entry name" value="P-loop_NTPase"/>
</dbReference>
<dbReference type="HOGENOM" id="CLU_000604_86_7_6"/>
<gene>
    <name evidence="5" type="ordered locus">Shal_0157</name>
</gene>
<dbReference type="GO" id="GO:0043190">
    <property type="term" value="C:ATP-binding cassette (ABC) transporter complex"/>
    <property type="evidence" value="ECO:0007669"/>
    <property type="project" value="TreeGrafter"/>
</dbReference>